<dbReference type="GO" id="GO:0003993">
    <property type="term" value="F:acid phosphatase activity"/>
    <property type="evidence" value="ECO:0007669"/>
    <property type="project" value="InterPro"/>
</dbReference>
<dbReference type="GO" id="GO:0046872">
    <property type="term" value="F:metal ion binding"/>
    <property type="evidence" value="ECO:0007669"/>
    <property type="project" value="InterPro"/>
</dbReference>
<dbReference type="InterPro" id="IPR015914">
    <property type="entry name" value="PAPs_N"/>
</dbReference>
<dbReference type="Gene3D" id="2.60.40.380">
    <property type="entry name" value="Purple acid phosphatase-like, N-terminal"/>
    <property type="match status" value="1"/>
</dbReference>
<keyword evidence="4" id="KW-1185">Reference proteome</keyword>
<feature type="chain" id="PRO_5035592348" description="Purple acid phosphatase N-terminal domain-containing protein" evidence="1">
    <location>
        <begin position="23"/>
        <end position="136"/>
    </location>
</feature>
<dbReference type="SUPFAM" id="SSF49363">
    <property type="entry name" value="Purple acid phosphatase, N-terminal domain"/>
    <property type="match status" value="1"/>
</dbReference>
<gene>
    <name evidence="3" type="ORF">OSB1V03_LOCUS21618</name>
</gene>
<evidence type="ECO:0000313" key="4">
    <source>
        <dbReference type="Proteomes" id="UP000759131"/>
    </source>
</evidence>
<dbReference type="InterPro" id="IPR008963">
    <property type="entry name" value="Purple_acid_Pase-like_N"/>
</dbReference>
<evidence type="ECO:0000313" key="3">
    <source>
        <dbReference type="EMBL" id="CAD7647789.1"/>
    </source>
</evidence>
<keyword evidence="1" id="KW-0732">Signal</keyword>
<feature type="domain" description="Purple acid phosphatase N-terminal" evidence="2">
    <location>
        <begin position="26"/>
        <end position="109"/>
    </location>
</feature>
<accession>A0A7R9LTS0</accession>
<sequence>MSFKPHFLFILSTLWFSSTVFGTERPQQVHISLGADPTEMVVTWVTEHHISGKPCVEYGETDLSMKAFGKSYRFIDGGPEKRHFFNHRVRVKDLKAGHKYRNYRVHSCAVHSQALYFQNITAEATRDGVLCSRSPH</sequence>
<evidence type="ECO:0000259" key="2">
    <source>
        <dbReference type="Pfam" id="PF16656"/>
    </source>
</evidence>
<dbReference type="PANTHER" id="PTHR45867:SF3">
    <property type="entry name" value="ACID PHOSPHATASE TYPE 7"/>
    <property type="match status" value="1"/>
</dbReference>
<feature type="signal peptide" evidence="1">
    <location>
        <begin position="1"/>
        <end position="22"/>
    </location>
</feature>
<dbReference type="Pfam" id="PF16656">
    <property type="entry name" value="Pur_ac_phosph_N"/>
    <property type="match status" value="1"/>
</dbReference>
<dbReference type="EMBL" id="CAJPIZ010041073">
    <property type="protein sequence ID" value="CAG2121672.1"/>
    <property type="molecule type" value="Genomic_DNA"/>
</dbReference>
<dbReference type="OrthoDB" id="45007at2759"/>
<evidence type="ECO:0000256" key="1">
    <source>
        <dbReference type="SAM" id="SignalP"/>
    </source>
</evidence>
<dbReference type="EMBL" id="OC895648">
    <property type="protein sequence ID" value="CAD7647789.1"/>
    <property type="molecule type" value="Genomic_DNA"/>
</dbReference>
<organism evidence="3">
    <name type="scientific">Medioppia subpectinata</name>
    <dbReference type="NCBI Taxonomy" id="1979941"/>
    <lineage>
        <taxon>Eukaryota</taxon>
        <taxon>Metazoa</taxon>
        <taxon>Ecdysozoa</taxon>
        <taxon>Arthropoda</taxon>
        <taxon>Chelicerata</taxon>
        <taxon>Arachnida</taxon>
        <taxon>Acari</taxon>
        <taxon>Acariformes</taxon>
        <taxon>Sarcoptiformes</taxon>
        <taxon>Oribatida</taxon>
        <taxon>Brachypylina</taxon>
        <taxon>Oppioidea</taxon>
        <taxon>Oppiidae</taxon>
        <taxon>Medioppia</taxon>
    </lineage>
</organism>
<protein>
    <recommendedName>
        <fullName evidence="2">Purple acid phosphatase N-terminal domain-containing protein</fullName>
    </recommendedName>
</protein>
<reference evidence="3" key="1">
    <citation type="submission" date="2020-11" db="EMBL/GenBank/DDBJ databases">
        <authorList>
            <person name="Tran Van P."/>
        </authorList>
    </citation>
    <scope>NUCLEOTIDE SEQUENCE</scope>
</reference>
<name>A0A7R9LTS0_9ACAR</name>
<dbReference type="PANTHER" id="PTHR45867">
    <property type="entry name" value="PURPLE ACID PHOSPHATASE"/>
    <property type="match status" value="1"/>
</dbReference>
<dbReference type="AlphaFoldDB" id="A0A7R9LTS0"/>
<proteinExistence type="predicted"/>
<dbReference type="Proteomes" id="UP000759131">
    <property type="component" value="Unassembled WGS sequence"/>
</dbReference>